<evidence type="ECO:0000313" key="3">
    <source>
        <dbReference type="Proteomes" id="UP000729402"/>
    </source>
</evidence>
<comment type="caution">
    <text evidence="2">The sequence shown here is derived from an EMBL/GenBank/DDBJ whole genome shotgun (WGS) entry which is preliminary data.</text>
</comment>
<organism evidence="2 3">
    <name type="scientific">Zizania palustris</name>
    <name type="common">Northern wild rice</name>
    <dbReference type="NCBI Taxonomy" id="103762"/>
    <lineage>
        <taxon>Eukaryota</taxon>
        <taxon>Viridiplantae</taxon>
        <taxon>Streptophyta</taxon>
        <taxon>Embryophyta</taxon>
        <taxon>Tracheophyta</taxon>
        <taxon>Spermatophyta</taxon>
        <taxon>Magnoliopsida</taxon>
        <taxon>Liliopsida</taxon>
        <taxon>Poales</taxon>
        <taxon>Poaceae</taxon>
        <taxon>BOP clade</taxon>
        <taxon>Oryzoideae</taxon>
        <taxon>Oryzeae</taxon>
        <taxon>Zizaniinae</taxon>
        <taxon>Zizania</taxon>
    </lineage>
</organism>
<reference evidence="2" key="2">
    <citation type="submission" date="2021-02" db="EMBL/GenBank/DDBJ databases">
        <authorList>
            <person name="Kimball J.A."/>
            <person name="Haas M.W."/>
            <person name="Macchietto M."/>
            <person name="Kono T."/>
            <person name="Duquette J."/>
            <person name="Shao M."/>
        </authorList>
    </citation>
    <scope>NUCLEOTIDE SEQUENCE</scope>
    <source>
        <tissue evidence="2">Fresh leaf tissue</tissue>
    </source>
</reference>
<name>A0A8J5S5K7_ZIZPA</name>
<gene>
    <name evidence="2" type="ORF">GUJ93_ZPchr0002g24604</name>
</gene>
<dbReference type="Proteomes" id="UP000729402">
    <property type="component" value="Unassembled WGS sequence"/>
</dbReference>
<evidence type="ECO:0000256" key="1">
    <source>
        <dbReference type="SAM" id="MobiDB-lite"/>
    </source>
</evidence>
<proteinExistence type="predicted"/>
<sequence length="93" mass="10405">MGYKAARGDGAWRRGSEAAAWHRPEWRLHGGSPDDGGAPWARALESSDGAWPWGGGASWQREARRNGGCARRVWRSQLGKERRQWMVFIEGEG</sequence>
<reference evidence="2" key="1">
    <citation type="journal article" date="2021" name="bioRxiv">
        <title>Whole Genome Assembly and Annotation of Northern Wild Rice, Zizania palustris L., Supports a Whole Genome Duplication in the Zizania Genus.</title>
        <authorList>
            <person name="Haas M."/>
            <person name="Kono T."/>
            <person name="Macchietto M."/>
            <person name="Millas R."/>
            <person name="McGilp L."/>
            <person name="Shao M."/>
            <person name="Duquette J."/>
            <person name="Hirsch C.N."/>
            <person name="Kimball J."/>
        </authorList>
    </citation>
    <scope>NUCLEOTIDE SEQUENCE</scope>
    <source>
        <tissue evidence="2">Fresh leaf tissue</tissue>
    </source>
</reference>
<dbReference type="AlphaFoldDB" id="A0A8J5S5K7"/>
<keyword evidence="3" id="KW-1185">Reference proteome</keyword>
<dbReference type="EMBL" id="JAAALK010000287">
    <property type="protein sequence ID" value="KAG8060642.1"/>
    <property type="molecule type" value="Genomic_DNA"/>
</dbReference>
<evidence type="ECO:0000313" key="2">
    <source>
        <dbReference type="EMBL" id="KAG8060642.1"/>
    </source>
</evidence>
<accession>A0A8J5S5K7</accession>
<feature type="region of interest" description="Disordered" evidence="1">
    <location>
        <begin position="23"/>
        <end position="62"/>
    </location>
</feature>
<protein>
    <submittedName>
        <fullName evidence="2">Uncharacterized protein</fullName>
    </submittedName>
</protein>